<evidence type="ECO:0000313" key="7">
    <source>
        <dbReference type="EMBL" id="PSR25064.1"/>
    </source>
</evidence>
<evidence type="ECO:0000256" key="3">
    <source>
        <dbReference type="ARBA" id="ARBA00022578"/>
    </source>
</evidence>
<dbReference type="GO" id="GO:0006313">
    <property type="term" value="P:DNA transposition"/>
    <property type="evidence" value="ECO:0007669"/>
    <property type="project" value="InterPro"/>
</dbReference>
<evidence type="ECO:0000256" key="1">
    <source>
        <dbReference type="ARBA" id="ARBA00002190"/>
    </source>
</evidence>
<comment type="function">
    <text evidence="1">Required for the transposition of the insertion element.</text>
</comment>
<accession>A0A2T2WS51</accession>
<protein>
    <submittedName>
        <fullName evidence="7">Uncharacterized protein</fullName>
    </submittedName>
</protein>
<organism evidence="7 8">
    <name type="scientific">Sulfobacillus benefaciens</name>
    <dbReference type="NCBI Taxonomy" id="453960"/>
    <lineage>
        <taxon>Bacteria</taxon>
        <taxon>Bacillati</taxon>
        <taxon>Bacillota</taxon>
        <taxon>Clostridia</taxon>
        <taxon>Eubacteriales</taxon>
        <taxon>Clostridiales Family XVII. Incertae Sedis</taxon>
        <taxon>Sulfobacillus</taxon>
    </lineage>
</organism>
<dbReference type="EMBL" id="PXYT01000061">
    <property type="protein sequence ID" value="PSR25064.1"/>
    <property type="molecule type" value="Genomic_DNA"/>
</dbReference>
<reference evidence="7 8" key="1">
    <citation type="journal article" date="2014" name="BMC Genomics">
        <title>Comparison of environmental and isolate Sulfobacillus genomes reveals diverse carbon, sulfur, nitrogen, and hydrogen metabolisms.</title>
        <authorList>
            <person name="Justice N.B."/>
            <person name="Norman A."/>
            <person name="Brown C.T."/>
            <person name="Singh A."/>
            <person name="Thomas B.C."/>
            <person name="Banfield J.F."/>
        </authorList>
    </citation>
    <scope>NUCLEOTIDE SEQUENCE [LARGE SCALE GENOMIC DNA]</scope>
    <source>
        <strain evidence="7">AMDSBA1</strain>
    </source>
</reference>
<dbReference type="GO" id="GO:0004803">
    <property type="term" value="F:transposase activity"/>
    <property type="evidence" value="ECO:0007669"/>
    <property type="project" value="InterPro"/>
</dbReference>
<comment type="similarity">
    <text evidence="2">Belongs to the transposase mutator family.</text>
</comment>
<dbReference type="Proteomes" id="UP000242699">
    <property type="component" value="Unassembled WGS sequence"/>
</dbReference>
<proteinExistence type="inferred from homology"/>
<evidence type="ECO:0000256" key="4">
    <source>
        <dbReference type="ARBA" id="ARBA00023125"/>
    </source>
</evidence>
<name>A0A2T2WS51_9FIRM</name>
<sequence length="93" mass="10648">MPMTDILAYRGLPHEHWKDLASTNSLKRLNREIGRRAGVISIFPIRPQHWGQRAPSRENAAVNGRYFSQTSLEKLQNGVSTPERLPEQVSQRV</sequence>
<evidence type="ECO:0000256" key="6">
    <source>
        <dbReference type="SAM" id="MobiDB-lite"/>
    </source>
</evidence>
<keyword evidence="3" id="KW-0815">Transposition</keyword>
<keyword evidence="5" id="KW-0233">DNA recombination</keyword>
<dbReference type="AlphaFoldDB" id="A0A2T2WS51"/>
<dbReference type="InterPro" id="IPR001207">
    <property type="entry name" value="Transposase_mutator"/>
</dbReference>
<evidence type="ECO:0000313" key="8">
    <source>
        <dbReference type="Proteomes" id="UP000242699"/>
    </source>
</evidence>
<dbReference type="GO" id="GO:0003677">
    <property type="term" value="F:DNA binding"/>
    <property type="evidence" value="ECO:0007669"/>
    <property type="project" value="UniProtKB-KW"/>
</dbReference>
<keyword evidence="4" id="KW-0238">DNA-binding</keyword>
<comment type="caution">
    <text evidence="7">The sequence shown here is derived from an EMBL/GenBank/DDBJ whole genome shotgun (WGS) entry which is preliminary data.</text>
</comment>
<dbReference type="Pfam" id="PF00872">
    <property type="entry name" value="Transposase_mut"/>
    <property type="match status" value="1"/>
</dbReference>
<evidence type="ECO:0000256" key="2">
    <source>
        <dbReference type="ARBA" id="ARBA00010961"/>
    </source>
</evidence>
<feature type="region of interest" description="Disordered" evidence="6">
    <location>
        <begin position="73"/>
        <end position="93"/>
    </location>
</feature>
<gene>
    <name evidence="7" type="ORF">C7B43_17675</name>
</gene>
<evidence type="ECO:0000256" key="5">
    <source>
        <dbReference type="ARBA" id="ARBA00023172"/>
    </source>
</evidence>